<sequence length="180" mass="20967">MVSIQLITRQAQKCGQINIRGFSRLLVYINHIVAGELMLVEPIKMNHAKTKQVEAVLNQYPYFNLLERERRTEIEQSKGEIDENIGGGRSGFSENHAHENKAIKFSDDPIISTIKHNRAVIDKFIAQLDDYQITIVEMSYFQRFNRYDVFKIAKVANVSRATVFRFRKRFVAQLYTLLKL</sequence>
<dbReference type="InterPro" id="IPR006523">
    <property type="entry name" value="RinA"/>
</dbReference>
<dbReference type="HOGENOM" id="CLU_1494526_0_0_9"/>
<reference evidence="1 2" key="1">
    <citation type="submission" date="2009-04" db="EMBL/GenBank/DDBJ databases">
        <authorList>
            <person name="Qin X."/>
            <person name="Bachman B."/>
            <person name="Battles P."/>
            <person name="Bell A."/>
            <person name="Bess C."/>
            <person name="Bickham C."/>
            <person name="Chaboub L."/>
            <person name="Chen D."/>
            <person name="Coyle M."/>
            <person name="Deiros D.R."/>
            <person name="Dinh H."/>
            <person name="Forbes L."/>
            <person name="Fowler G."/>
            <person name="Francisco L."/>
            <person name="Fu Q."/>
            <person name="Gubbala S."/>
            <person name="Hale W."/>
            <person name="Han Y."/>
            <person name="Hemphill L."/>
            <person name="Highlander S.K."/>
            <person name="Hirani K."/>
            <person name="Hogues M."/>
            <person name="Jackson L."/>
            <person name="Jakkamsetti A."/>
            <person name="Javaid M."/>
            <person name="Jiang H."/>
            <person name="Korchina V."/>
            <person name="Kovar C."/>
            <person name="Lara F."/>
            <person name="Lee S."/>
            <person name="Mata R."/>
            <person name="Mathew T."/>
            <person name="Moen C."/>
            <person name="Morales K."/>
            <person name="Munidasa M."/>
            <person name="Nazareth L."/>
            <person name="Ngo R."/>
            <person name="Nguyen L."/>
            <person name="Okwuonu G."/>
            <person name="Ongeri F."/>
            <person name="Patil S."/>
            <person name="Petrosino J."/>
            <person name="Pham C."/>
            <person name="Pham P."/>
            <person name="Pu L.-L."/>
            <person name="Puazo M."/>
            <person name="Raj R."/>
            <person name="Reid J."/>
            <person name="Rouhana J."/>
            <person name="Saada N."/>
            <person name="Shang Y."/>
            <person name="Simmons D."/>
            <person name="Thornton R."/>
            <person name="Warren J."/>
            <person name="Weissenberger G."/>
            <person name="Zhang J."/>
            <person name="Zhang L."/>
            <person name="Zhou C."/>
            <person name="Zhu D."/>
            <person name="Muzny D."/>
            <person name="Worley K."/>
            <person name="Gibbs R."/>
        </authorList>
    </citation>
    <scope>NUCLEOTIDE SEQUENCE [LARGE SCALE GENOMIC DNA]</scope>
    <source>
        <strain evidence="1 2">ATCC 19254</strain>
    </source>
</reference>
<accession>C2KJB6</accession>
<comment type="caution">
    <text evidence="1">The sequence shown here is derived from an EMBL/GenBank/DDBJ whole genome shotgun (WGS) entry which is preliminary data.</text>
</comment>
<dbReference type="SUPFAM" id="SSF88659">
    <property type="entry name" value="Sigma3 and sigma4 domains of RNA polymerase sigma factors"/>
    <property type="match status" value="1"/>
</dbReference>
<dbReference type="InterPro" id="IPR013324">
    <property type="entry name" value="RNA_pol_sigma_r3/r4-like"/>
</dbReference>
<dbReference type="EMBL" id="ACKV01000035">
    <property type="protein sequence ID" value="EEJ42653.1"/>
    <property type="molecule type" value="Genomic_DNA"/>
</dbReference>
<name>C2KJB6_LEUMC</name>
<evidence type="ECO:0000313" key="2">
    <source>
        <dbReference type="Proteomes" id="UP000004283"/>
    </source>
</evidence>
<evidence type="ECO:0000313" key="1">
    <source>
        <dbReference type="EMBL" id="EEJ42653.1"/>
    </source>
</evidence>
<organism evidence="1 2">
    <name type="scientific">Leuconostoc mesenteroides subsp. cremoris ATCC 19254</name>
    <dbReference type="NCBI Taxonomy" id="586220"/>
    <lineage>
        <taxon>Bacteria</taxon>
        <taxon>Bacillati</taxon>
        <taxon>Bacillota</taxon>
        <taxon>Bacilli</taxon>
        <taxon>Lactobacillales</taxon>
        <taxon>Lactobacillaceae</taxon>
        <taxon>Leuconostoc</taxon>
    </lineage>
</organism>
<dbReference type="Proteomes" id="UP000004283">
    <property type="component" value="Unassembled WGS sequence"/>
</dbReference>
<protein>
    <submittedName>
        <fullName evidence="1">Phage transcriptional regulator, RinA family</fullName>
    </submittedName>
</protein>
<gene>
    <name evidence="1" type="ORF">HMPREF0555_0732</name>
</gene>
<proteinExistence type="predicted"/>
<dbReference type="NCBIfam" id="TIGR01636">
    <property type="entry name" value="phage_rinA"/>
    <property type="match status" value="1"/>
</dbReference>
<dbReference type="AlphaFoldDB" id="C2KJB6"/>